<proteinExistence type="predicted"/>
<dbReference type="Proteomes" id="UP001500058">
    <property type="component" value="Unassembled WGS sequence"/>
</dbReference>
<evidence type="ECO:0000313" key="2">
    <source>
        <dbReference type="EMBL" id="GAA2400113.1"/>
    </source>
</evidence>
<evidence type="ECO:0000313" key="3">
    <source>
        <dbReference type="Proteomes" id="UP001500058"/>
    </source>
</evidence>
<keyword evidence="3" id="KW-1185">Reference proteome</keyword>
<organism evidence="2 3">
    <name type="scientific">Streptomyces glaucosporus</name>
    <dbReference type="NCBI Taxonomy" id="284044"/>
    <lineage>
        <taxon>Bacteria</taxon>
        <taxon>Bacillati</taxon>
        <taxon>Actinomycetota</taxon>
        <taxon>Actinomycetes</taxon>
        <taxon>Kitasatosporales</taxon>
        <taxon>Streptomycetaceae</taxon>
        <taxon>Streptomyces</taxon>
    </lineage>
</organism>
<evidence type="ECO:0000259" key="1">
    <source>
        <dbReference type="Pfam" id="PF04149"/>
    </source>
</evidence>
<gene>
    <name evidence="2" type="ORF">GCM10010420_28460</name>
</gene>
<reference evidence="2 3" key="1">
    <citation type="journal article" date="2019" name="Int. J. Syst. Evol. Microbiol.">
        <title>The Global Catalogue of Microorganisms (GCM) 10K type strain sequencing project: providing services to taxonomists for standard genome sequencing and annotation.</title>
        <authorList>
            <consortium name="The Broad Institute Genomics Platform"/>
            <consortium name="The Broad Institute Genome Sequencing Center for Infectious Disease"/>
            <person name="Wu L."/>
            <person name="Ma J."/>
        </authorList>
    </citation>
    <scope>NUCLEOTIDE SEQUENCE [LARGE SCALE GENOMIC DNA]</scope>
    <source>
        <strain evidence="2 3">JCM 6921</strain>
    </source>
</reference>
<dbReference type="InterPro" id="IPR007278">
    <property type="entry name" value="DUF397"/>
</dbReference>
<accession>A0ABN3IBJ1</accession>
<comment type="caution">
    <text evidence="2">The sequence shown here is derived from an EMBL/GenBank/DDBJ whole genome shotgun (WGS) entry which is preliminary data.</text>
</comment>
<dbReference type="EMBL" id="BAAATJ010000011">
    <property type="protein sequence ID" value="GAA2400113.1"/>
    <property type="molecule type" value="Genomic_DNA"/>
</dbReference>
<dbReference type="Pfam" id="PF04149">
    <property type="entry name" value="DUF397"/>
    <property type="match status" value="1"/>
</dbReference>
<feature type="domain" description="DUF397" evidence="1">
    <location>
        <begin position="5"/>
        <end position="56"/>
    </location>
</feature>
<sequence>MPEPVWVKSSFSEAGGNNCVEVAADGDGIAMRESTDPTRTLTADRAAFRALLRTARAGELDHLTR</sequence>
<name>A0ABN3IBJ1_9ACTN</name>
<protein>
    <recommendedName>
        <fullName evidence="1">DUF397 domain-containing protein</fullName>
    </recommendedName>
</protein>
<dbReference type="RefSeq" id="WP_344631358.1">
    <property type="nucleotide sequence ID" value="NZ_BAAATJ010000011.1"/>
</dbReference>